<feature type="region of interest" description="Disordered" evidence="8">
    <location>
        <begin position="1131"/>
        <end position="1270"/>
    </location>
</feature>
<dbReference type="STRING" id="30732.ENSOMEP00000034265"/>
<feature type="compositionally biased region" description="Low complexity" evidence="8">
    <location>
        <begin position="572"/>
        <end position="583"/>
    </location>
</feature>
<proteinExistence type="predicted"/>
<protein>
    <submittedName>
        <fullName evidence="11">Titin homolog</fullName>
    </submittedName>
</protein>
<feature type="compositionally biased region" description="Basic residues" evidence="8">
    <location>
        <begin position="1214"/>
        <end position="1223"/>
    </location>
</feature>
<dbReference type="PANTHER" id="PTHR11267:SF32">
    <property type="entry name" value="MAX GENE-ASSOCIATED PROTEIN"/>
    <property type="match status" value="1"/>
</dbReference>
<feature type="region of interest" description="Disordered" evidence="8">
    <location>
        <begin position="638"/>
        <end position="693"/>
    </location>
</feature>
<dbReference type="GO" id="GO:0046983">
    <property type="term" value="F:protein dimerization activity"/>
    <property type="evidence" value="ECO:0007669"/>
    <property type="project" value="InterPro"/>
</dbReference>
<dbReference type="OMA" id="RMKMAYV"/>
<feature type="region of interest" description="Disordered" evidence="8">
    <location>
        <begin position="2112"/>
        <end position="2147"/>
    </location>
</feature>
<accession>A0A3B3DY58</accession>
<sequence length="2718" mass="296294">MASAKIQKGMVFLKGGPTALAVEPAADHPAVPLRPAKRPKRWTDQSALASSEEPEFWDACCRNSSIVKMDEQKHLSSLNTHAGNLSADSTCKRVKVTLDNNSMWKDFFSCGTEMIVTKQGNRMFPYCRFRITGLHPSKNYCLLMDIHPLDGSQHKWNGNSWQVCRKAERHIKTKPFVHPESLATGEHWMQSPVSFYRLKLTNNISDQEENIILHPMHRYLPRLHVVQTDKAPEEVRLNGPNVLTFTFPQTEFMAVTAYQNPQLAQLKVNYNPFAKGLKEEGSISWSLKVKSNSSKVLITERGNAIAEQHPVKKSLKSLLANHKPRCPKTVNPKPTDPPAAQRNSTAHKDQSTVKVTAESSRSRPTQKLFSELIRDAHVSLQRCNMDSLDTSHITASGATQTRTHTTVRRTGGGQAARQRDGLSVKALKRKTEVLEKRRKAKDEKHIFSSSSHKDSARTKGSDGGTSPIRSQNSSESVDLLCVSDTSEATRHPKRPARLPLPALALFLKQHSTKLKKTTSKPDTSPAEPASGSRGSDAVSKQTEPEPITESCTHARVEEASTPERAGETHQKPSIPSSDGSSSGAEPQQPNSLGLVYESSPSELLIPDVTPVLATSSLKTPTPPPSTCTTSSSILNEVLPSHNSLPTSTLPPEPHPLKTESSLPDPECSSFDFEPLSPASSPEPLPSLPASLALELDSTASEAAFPTEQSDDLLPNRSSVFKWHTVLPPSEPYVETPFGTFQPAIGSAAPLLPCHTEPQDLNSSPSLPSSEPPPSFQDCEQLLPFPAELSPLALQLPLSPTFSLDGERLSPTPSLTDLVQFFSVDEDTGIGTTFPNSEAAVPISLPPSAETHEPLLPAPPDSVQKCRRRKKRKGKLDEMNEGQKIEECVRMQPNMEEVEEQLFISFTSKEALRLHIPDAPNMSTPHSEATPESRVPAEEQEGHSDVEALQEKIATYQQTLLRDLKLMKHRQVIHPVLQEVGLKMSLLDPALSVDLQYLGVRLPIPPPGVSLESLMQNLPSTSDVPAGFMSRTGKTTDVTQIKGWREKFTTSEVEPSPTSSKPEAGPSPDLQKKNLSAFCSDMLDEYLENEGKLIDERAASFSQPPADTPVFELPVRSTSYVRTMDHILKVQTAGSPASDLVSGFIPPSKRPRLKEKKNPKMVNRKRLGPKQNKPRPALGAAETSESTSPTQPILPTPEPTPEPPPENTQPSVHPPFKKRRKLKPKTSSQTLSPAESAPLLPPISRDLAPLESDSELGPSCSPTKDVIRKPSRTVTTRALLRQRDLEDSVVREGRYRTSITEERAAIALSSLFTLTGFVRENPTAPIQLPQRQKPSCLNEFCRLGCICASLTRTARVSHCGRFDCMFGCSCLKQKVVLLKNLENSDSSGSSLHGGIKKKRRKRKRRMKMAYVLKDSESVFQPAERVQNLWKKGAADVELEPVSAPRMSSFCYTAKESSSPTGRKNASSQLTSETFPVKRSQVKRRYHCSCARIRVYNRKQKTADEENVSKNNSARLKGLMKGSQTVRMNSSHRRSVSNTDGSSPTQHSDSSEAEPAPKPSKRLFIQKTCEWSCKADQNFVLKKLSKAVAQDELSKPFWVRKYLISPTDQTVQGTGADQCIHYRVRISAPKRERKKQAEQAILRNIQSQKKKDLQGKRCVKINQAEVKAEPEEDHLTKGKMAEHSDHQQNPEKFRQELEEGELPEDWQTMGAGPNFYKEEPVEDVKETELTEDWQKEGAGHIEDRQEEVQRLKPLEVKEEEEPLKNCLKEGAGHVEDWEEEDEEDTEEEEEDDVTSFSEDDEETSGEQRTGCIPFPFQTERSTDGLLSASLRQPGGKDQLVQVNGKDFNLARIELGRMGALHPANRLAAYLTGRATSTQRRKAFLLRCRRLQDAVSSAPSVLPATTTVALAPSTSQPNPPTDPQLKKTVTPTSSKAPQVLFLQVPGPRKAVPLSVVAPKAPGSSPNQQRMVLHPVPSLSGAKFYRKPDGKLVQLVPVCHMKTITPKAPAQGVVSLPPLNTSSLTVVSDPKTTGTSSAGSSFAISPSLAPLNQKPHILRGQRMIKIPLSSFNKDPVVLTIKAPPPPPVHTNLNSVKPPPSQEVKPGVLKMPVTVVPLGSGGVQHQPAAPPQPETPTCAPSAPPTGETSPQLELARHPADLDIVCVDEDTGVYSRKSQQVEFVDLSSDTDNSSDLRESESEDDKPRGFQREHLNQQARERRLQIRQMFGSLRREVGTSPDKLTKIGTLKRALEEIQELRSAETLLRRKKTRLKRRRDQFLSILVPSAEEDHSDLSLKGAVDLSNKSIPLSSDTEEDPDPECIGTTFSGDSHGDVKEAKSQNNAPRVMELPDTPADKGKVLELLLSNQDKLSAGGGASAPSGHANNHILNTPAHLKPVLTPTWAETRQAAVLAPPLVPQRKTIPIILSRSKVATPSANNPAALQGPPSSHIHLQNTSPGAFVPTPIPVAVAPVVLTPIPVSAVSSTAVIIPILTHQEAMLCSGPRPSTDFSRRIITTQPAAQKDPQPHTLHTQTDREPLRGGPDPPTPASHLAGVSRLSSSEESNLGNSSARRHGSGQNSDLQPPAPDSDGLSSLLDEIVFLNQQPISTATAGNPLSEDSSVVGGASEGEQAPKPNGPPASRGGVVQLGQTTGSGKGCVLAPPPLLHMKVGGAAVTAHANSAKTAAGGPVDGGGQGGAASLGTTWTPRPMPRLVPLGRRGVSPT</sequence>
<dbReference type="Pfam" id="PF16059">
    <property type="entry name" value="MGA_dom"/>
    <property type="match status" value="1"/>
</dbReference>
<feature type="compositionally biased region" description="Polar residues" evidence="8">
    <location>
        <begin position="1453"/>
        <end position="1472"/>
    </location>
</feature>
<feature type="region of interest" description="Disordered" evidence="8">
    <location>
        <begin position="2677"/>
        <end position="2718"/>
    </location>
</feature>
<evidence type="ECO:0000256" key="8">
    <source>
        <dbReference type="SAM" id="MobiDB-lite"/>
    </source>
</evidence>
<feature type="compositionally biased region" description="Pro residues" evidence="8">
    <location>
        <begin position="1191"/>
        <end position="1206"/>
    </location>
</feature>
<comment type="subcellular location">
    <subcellularLocation>
        <location evidence="1 6">Nucleus</location>
    </subcellularLocation>
</comment>
<dbReference type="InterPro" id="IPR011598">
    <property type="entry name" value="bHLH_dom"/>
</dbReference>
<dbReference type="CDD" id="cd20195">
    <property type="entry name" value="T-box_MGA-like"/>
    <property type="match status" value="1"/>
</dbReference>
<feature type="region of interest" description="Disordered" evidence="8">
    <location>
        <begin position="323"/>
        <end position="365"/>
    </location>
</feature>
<dbReference type="InterPro" id="IPR001699">
    <property type="entry name" value="TF_T-box"/>
</dbReference>
<keyword evidence="4" id="KW-0804">Transcription</keyword>
<evidence type="ECO:0000256" key="6">
    <source>
        <dbReference type="PROSITE-ProRule" id="PRU00201"/>
    </source>
</evidence>
<feature type="compositionally biased region" description="Acidic residues" evidence="8">
    <location>
        <begin position="1774"/>
        <end position="1802"/>
    </location>
</feature>
<feature type="region of interest" description="Disordered" evidence="8">
    <location>
        <begin position="2512"/>
        <end position="2587"/>
    </location>
</feature>
<feature type="region of interest" description="Disordered" evidence="8">
    <location>
        <begin position="2320"/>
        <end position="2346"/>
    </location>
</feature>
<keyword evidence="2" id="KW-0805">Transcription regulation</keyword>
<keyword evidence="12" id="KW-1185">Reference proteome</keyword>
<evidence type="ECO:0000256" key="2">
    <source>
        <dbReference type="ARBA" id="ARBA00023015"/>
    </source>
</evidence>
<feature type="region of interest" description="Disordered" evidence="8">
    <location>
        <begin position="1498"/>
        <end position="1557"/>
    </location>
</feature>
<evidence type="ECO:0000256" key="3">
    <source>
        <dbReference type="ARBA" id="ARBA00023125"/>
    </source>
</evidence>
<feature type="region of interest" description="Disordered" evidence="8">
    <location>
        <begin position="1451"/>
        <end position="1476"/>
    </location>
</feature>
<dbReference type="PRINTS" id="PR00937">
    <property type="entry name" value="TBOX"/>
</dbReference>
<dbReference type="GO" id="GO:0000981">
    <property type="term" value="F:DNA-binding transcription factor activity, RNA polymerase II-specific"/>
    <property type="evidence" value="ECO:0007669"/>
    <property type="project" value="TreeGrafter"/>
</dbReference>
<dbReference type="InterPro" id="IPR046360">
    <property type="entry name" value="T-box_DNA-bd"/>
</dbReference>
<dbReference type="InterPro" id="IPR008967">
    <property type="entry name" value="p53-like_TF_DNA-bd_sf"/>
</dbReference>
<feature type="domain" description="T-box" evidence="9">
    <location>
        <begin position="98"/>
        <end position="279"/>
    </location>
</feature>
<feature type="region of interest" description="Disordered" evidence="8">
    <location>
        <begin position="1906"/>
        <end position="1929"/>
    </location>
</feature>
<evidence type="ECO:0000313" key="11">
    <source>
        <dbReference type="Ensembl" id="ENSOMEP00000034265.1"/>
    </source>
</evidence>
<feature type="compositionally biased region" description="Polar residues" evidence="8">
    <location>
        <begin position="2603"/>
        <end position="2614"/>
    </location>
</feature>
<feature type="region of interest" description="Disordered" evidence="8">
    <location>
        <begin position="1764"/>
        <end position="1815"/>
    </location>
</feature>
<feature type="region of interest" description="Disordered" evidence="8">
    <location>
        <begin position="918"/>
        <end position="941"/>
    </location>
</feature>
<evidence type="ECO:0000259" key="9">
    <source>
        <dbReference type="PROSITE" id="PS50252"/>
    </source>
</evidence>
<feature type="compositionally biased region" description="Polar residues" evidence="8">
    <location>
        <begin position="1534"/>
        <end position="1546"/>
    </location>
</feature>
<dbReference type="PANTHER" id="PTHR11267">
    <property type="entry name" value="T-BOX PROTEIN-RELATED"/>
    <property type="match status" value="1"/>
</dbReference>
<dbReference type="SUPFAM" id="SSF49417">
    <property type="entry name" value="p53-like transcription factors"/>
    <property type="match status" value="1"/>
</dbReference>
<dbReference type="GO" id="GO:0000785">
    <property type="term" value="C:chromatin"/>
    <property type="evidence" value="ECO:0007669"/>
    <property type="project" value="TreeGrafter"/>
</dbReference>
<dbReference type="GeneTree" id="ENSGT00940000156269"/>
<dbReference type="GO" id="GO:0000978">
    <property type="term" value="F:RNA polymerase II cis-regulatory region sequence-specific DNA binding"/>
    <property type="evidence" value="ECO:0007669"/>
    <property type="project" value="InterPro"/>
</dbReference>
<reference evidence="11" key="2">
    <citation type="submission" date="2025-09" db="UniProtKB">
        <authorList>
            <consortium name="Ensembl"/>
        </authorList>
    </citation>
    <scope>IDENTIFICATION</scope>
</reference>
<dbReference type="SMART" id="SM00353">
    <property type="entry name" value="HLH"/>
    <property type="match status" value="1"/>
</dbReference>
<feature type="compositionally biased region" description="Gly residues" evidence="8">
    <location>
        <begin position="2683"/>
        <end position="2693"/>
    </location>
</feature>
<feature type="region of interest" description="Disordered" evidence="8">
    <location>
        <begin position="2603"/>
        <end position="2643"/>
    </location>
</feature>
<dbReference type="Ensembl" id="ENSOMET00000028108.1">
    <property type="protein sequence ID" value="ENSOMEP00000034265.1"/>
    <property type="gene ID" value="ENSOMEG00000020768.1"/>
</dbReference>
<feature type="region of interest" description="Disordered" evidence="8">
    <location>
        <begin position="394"/>
        <end position="420"/>
    </location>
</feature>
<dbReference type="InterPro" id="IPR032060">
    <property type="entry name" value="MGA_dom"/>
</dbReference>
<dbReference type="Pfam" id="PF00010">
    <property type="entry name" value="HLH"/>
    <property type="match status" value="1"/>
</dbReference>
<dbReference type="InterPro" id="IPR036638">
    <property type="entry name" value="HLH_DNA-bd_sf"/>
</dbReference>
<comment type="caution">
    <text evidence="6">Lacks conserved residue(s) required for the propagation of feature annotation.</text>
</comment>
<feature type="compositionally biased region" description="Low complexity" evidence="8">
    <location>
        <begin position="1049"/>
        <end position="1062"/>
    </location>
</feature>
<feature type="compositionally biased region" description="Polar residues" evidence="8">
    <location>
        <begin position="352"/>
        <end position="365"/>
    </location>
</feature>
<feature type="compositionally biased region" description="Low complexity" evidence="8">
    <location>
        <begin position="2550"/>
        <end position="2564"/>
    </location>
</feature>
<feature type="coiled-coil region" evidence="7">
    <location>
        <begin position="2243"/>
        <end position="2270"/>
    </location>
</feature>
<name>A0A3B3DY58_ORYME</name>
<dbReference type="PROSITE" id="PS50252">
    <property type="entry name" value="TBOX_3"/>
    <property type="match status" value="1"/>
</dbReference>
<dbReference type="GO" id="GO:0045893">
    <property type="term" value="P:positive regulation of DNA-templated transcription"/>
    <property type="evidence" value="ECO:0007669"/>
    <property type="project" value="InterPro"/>
</dbReference>
<feature type="region of interest" description="Disordered" evidence="8">
    <location>
        <begin position="750"/>
        <end position="779"/>
    </location>
</feature>
<reference evidence="11" key="1">
    <citation type="submission" date="2025-08" db="UniProtKB">
        <authorList>
            <consortium name="Ensembl"/>
        </authorList>
    </citation>
    <scope>IDENTIFICATION</scope>
</reference>
<feature type="region of interest" description="Disordered" evidence="8">
    <location>
        <begin position="1662"/>
        <end position="1697"/>
    </location>
</feature>
<dbReference type="GO" id="GO:0005634">
    <property type="term" value="C:nucleus"/>
    <property type="evidence" value="ECO:0007669"/>
    <property type="project" value="UniProtKB-SubCell"/>
</dbReference>
<dbReference type="PaxDb" id="30732-ENSOMEP00000034265"/>
<evidence type="ECO:0000259" key="10">
    <source>
        <dbReference type="PROSITE" id="PS50888"/>
    </source>
</evidence>
<dbReference type="FunFam" id="2.60.40.820:FF:000009">
    <property type="entry name" value="MAX gene-associated protein isoform X1"/>
    <property type="match status" value="1"/>
</dbReference>
<keyword evidence="7" id="KW-0175">Coiled coil</keyword>
<dbReference type="Pfam" id="PF00907">
    <property type="entry name" value="T-box"/>
    <property type="match status" value="1"/>
</dbReference>
<keyword evidence="5 6" id="KW-0539">Nucleus</keyword>
<dbReference type="InterPro" id="IPR018186">
    <property type="entry name" value="TF_T-box_CS"/>
</dbReference>
<evidence type="ECO:0000256" key="4">
    <source>
        <dbReference type="ARBA" id="ARBA00023163"/>
    </source>
</evidence>
<evidence type="ECO:0000313" key="12">
    <source>
        <dbReference type="Proteomes" id="UP000261560"/>
    </source>
</evidence>
<feature type="compositionally biased region" description="Basic and acidic residues" evidence="8">
    <location>
        <begin position="2188"/>
        <end position="2211"/>
    </location>
</feature>
<organism evidence="11 12">
    <name type="scientific">Oryzias melastigma</name>
    <name type="common">Marine medaka</name>
    <dbReference type="NCBI Taxonomy" id="30732"/>
    <lineage>
        <taxon>Eukaryota</taxon>
        <taxon>Metazoa</taxon>
        <taxon>Chordata</taxon>
        <taxon>Craniata</taxon>
        <taxon>Vertebrata</taxon>
        <taxon>Euteleostomi</taxon>
        <taxon>Actinopterygii</taxon>
        <taxon>Neopterygii</taxon>
        <taxon>Teleostei</taxon>
        <taxon>Neoteleostei</taxon>
        <taxon>Acanthomorphata</taxon>
        <taxon>Ovalentaria</taxon>
        <taxon>Atherinomorphae</taxon>
        <taxon>Beloniformes</taxon>
        <taxon>Adrianichthyidae</taxon>
        <taxon>Oryziinae</taxon>
        <taxon>Oryzias</taxon>
    </lineage>
</organism>
<feature type="compositionally biased region" description="Polar residues" evidence="8">
    <location>
        <begin position="467"/>
        <end position="476"/>
    </location>
</feature>
<dbReference type="Gene3D" id="2.60.40.820">
    <property type="entry name" value="Transcription factor, T-box"/>
    <property type="match status" value="1"/>
</dbReference>
<feature type="region of interest" description="Disordered" evidence="8">
    <location>
        <begin position="434"/>
        <end position="478"/>
    </location>
</feature>
<feature type="compositionally biased region" description="Basic and acidic residues" evidence="8">
    <location>
        <begin position="1764"/>
        <end position="1773"/>
    </location>
</feature>
<dbReference type="SMART" id="SM00425">
    <property type="entry name" value="TBOX"/>
    <property type="match status" value="1"/>
</dbReference>
<evidence type="ECO:0000256" key="1">
    <source>
        <dbReference type="ARBA" id="ARBA00004123"/>
    </source>
</evidence>
<feature type="compositionally biased region" description="Basic and acidic residues" evidence="8">
    <location>
        <begin position="928"/>
        <end position="941"/>
    </location>
</feature>
<feature type="compositionally biased region" description="Basic and acidic residues" evidence="8">
    <location>
        <begin position="1664"/>
        <end position="1695"/>
    </location>
</feature>
<dbReference type="Gene3D" id="4.10.280.10">
    <property type="entry name" value="Helix-loop-helix DNA-binding domain"/>
    <property type="match status" value="1"/>
</dbReference>
<dbReference type="InterPro" id="IPR036960">
    <property type="entry name" value="T-box_sf"/>
</dbReference>
<dbReference type="SUPFAM" id="SSF47459">
    <property type="entry name" value="HLH, helix-loop-helix DNA-binding domain"/>
    <property type="match status" value="1"/>
</dbReference>
<feature type="region of interest" description="Disordered" evidence="8">
    <location>
        <begin position="512"/>
        <end position="594"/>
    </location>
</feature>
<dbReference type="PROSITE" id="PS01264">
    <property type="entry name" value="TBOX_2"/>
    <property type="match status" value="1"/>
</dbReference>
<feature type="region of interest" description="Disordered" evidence="8">
    <location>
        <begin position="1043"/>
        <end position="1072"/>
    </location>
</feature>
<feature type="compositionally biased region" description="Basic residues" evidence="8">
    <location>
        <begin position="1148"/>
        <end position="1167"/>
    </location>
</feature>
<dbReference type="Proteomes" id="UP000261560">
    <property type="component" value="Unplaced"/>
</dbReference>
<evidence type="ECO:0000256" key="5">
    <source>
        <dbReference type="ARBA" id="ARBA00023242"/>
    </source>
</evidence>
<feature type="domain" description="BHLH" evidence="10">
    <location>
        <begin position="2203"/>
        <end position="2253"/>
    </location>
</feature>
<dbReference type="PROSITE" id="PS50888">
    <property type="entry name" value="BHLH"/>
    <property type="match status" value="1"/>
</dbReference>
<evidence type="ECO:0000256" key="7">
    <source>
        <dbReference type="SAM" id="Coils"/>
    </source>
</evidence>
<feature type="compositionally biased region" description="Basic and acidic residues" evidence="8">
    <location>
        <begin position="434"/>
        <end position="460"/>
    </location>
</feature>
<keyword evidence="3 6" id="KW-0238">DNA-binding</keyword>
<dbReference type="GO" id="GO:0001708">
    <property type="term" value="P:cell fate specification"/>
    <property type="evidence" value="ECO:0007669"/>
    <property type="project" value="TreeGrafter"/>
</dbReference>
<feature type="region of interest" description="Disordered" evidence="8">
    <location>
        <begin position="2178"/>
        <end position="2211"/>
    </location>
</feature>